<dbReference type="AlphaFoldDB" id="A0ABD1G993"/>
<proteinExistence type="predicted"/>
<dbReference type="PANTHER" id="PTHR11216">
    <property type="entry name" value="EH DOMAIN"/>
    <property type="match status" value="1"/>
</dbReference>
<dbReference type="Proteomes" id="UP001567538">
    <property type="component" value="Unassembled WGS sequence"/>
</dbReference>
<feature type="coiled-coil region" evidence="1">
    <location>
        <begin position="63"/>
        <end position="97"/>
    </location>
</feature>
<keyword evidence="5" id="KW-1185">Reference proteome</keyword>
<keyword evidence="3" id="KW-0732">Signal</keyword>
<organism evidence="4 5">
    <name type="scientific">Salvia divinorum</name>
    <name type="common">Maria pastora</name>
    <name type="synonym">Diviner's sage</name>
    <dbReference type="NCBI Taxonomy" id="28513"/>
    <lineage>
        <taxon>Eukaryota</taxon>
        <taxon>Viridiplantae</taxon>
        <taxon>Streptophyta</taxon>
        <taxon>Embryophyta</taxon>
        <taxon>Tracheophyta</taxon>
        <taxon>Spermatophyta</taxon>
        <taxon>Magnoliopsida</taxon>
        <taxon>eudicotyledons</taxon>
        <taxon>Gunneridae</taxon>
        <taxon>Pentapetalae</taxon>
        <taxon>asterids</taxon>
        <taxon>lamiids</taxon>
        <taxon>Lamiales</taxon>
        <taxon>Lamiaceae</taxon>
        <taxon>Nepetoideae</taxon>
        <taxon>Mentheae</taxon>
        <taxon>Salviinae</taxon>
        <taxon>Salvia</taxon>
        <taxon>Salvia subgen. Calosphace</taxon>
    </lineage>
</organism>
<protein>
    <submittedName>
        <fullName evidence="4">Actin cytoskeleton-regulatory complex protein pan1-like</fullName>
    </submittedName>
</protein>
<feature type="signal peptide" evidence="3">
    <location>
        <begin position="1"/>
        <end position="22"/>
    </location>
</feature>
<evidence type="ECO:0000313" key="4">
    <source>
        <dbReference type="EMBL" id="KAL1540700.1"/>
    </source>
</evidence>
<keyword evidence="1" id="KW-0175">Coiled coil</keyword>
<comment type="caution">
    <text evidence="4">The sequence shown here is derived from an EMBL/GenBank/DDBJ whole genome shotgun (WGS) entry which is preliminary data.</text>
</comment>
<sequence length="189" mass="21972">MRHCLPPQVILLLCMVLHLGDHRPVFNNPKGLTMHELYLLLAKVPELEKHLLDQLSTEEQNALNKKFEEAKDDEEKVAELEKDILEAKQKVQFYHAKMQELVLYKSRCDNRLNEISEKVVGDKREAELLSKKYEEKCMQVGDVASKLTIEEATFRDIQVTVMVGSPLLYIKCIGNCMVLILFRRQMILF</sequence>
<keyword evidence="2" id="KW-0472">Membrane</keyword>
<gene>
    <name evidence="4" type="ORF">AAHA92_25012</name>
</gene>
<evidence type="ECO:0000256" key="1">
    <source>
        <dbReference type="SAM" id="Coils"/>
    </source>
</evidence>
<evidence type="ECO:0000256" key="2">
    <source>
        <dbReference type="SAM" id="Phobius"/>
    </source>
</evidence>
<dbReference type="EMBL" id="JBEAFC010000009">
    <property type="protein sequence ID" value="KAL1540700.1"/>
    <property type="molecule type" value="Genomic_DNA"/>
</dbReference>
<reference evidence="4 5" key="1">
    <citation type="submission" date="2024-06" db="EMBL/GenBank/DDBJ databases">
        <title>A chromosome level genome sequence of Diviner's sage (Salvia divinorum).</title>
        <authorList>
            <person name="Ford S.A."/>
            <person name="Ro D.-K."/>
            <person name="Ness R.W."/>
            <person name="Phillips M.A."/>
        </authorList>
    </citation>
    <scope>NUCLEOTIDE SEQUENCE [LARGE SCALE GENOMIC DNA]</scope>
    <source>
        <strain evidence="4">SAF-2024a</strain>
        <tissue evidence="4">Leaf</tissue>
    </source>
</reference>
<keyword evidence="2" id="KW-0812">Transmembrane</keyword>
<dbReference type="PANTHER" id="PTHR11216:SF161">
    <property type="entry name" value="CALCIUM-BINDING EF HAND FAMILY PROTEIN"/>
    <property type="match status" value="1"/>
</dbReference>
<feature type="transmembrane region" description="Helical" evidence="2">
    <location>
        <begin position="161"/>
        <end position="182"/>
    </location>
</feature>
<accession>A0ABD1G993</accession>
<keyword evidence="2" id="KW-1133">Transmembrane helix</keyword>
<name>A0ABD1G993_SALDI</name>
<feature type="chain" id="PRO_5044835392" evidence="3">
    <location>
        <begin position="23"/>
        <end position="189"/>
    </location>
</feature>
<evidence type="ECO:0000256" key="3">
    <source>
        <dbReference type="SAM" id="SignalP"/>
    </source>
</evidence>
<evidence type="ECO:0000313" key="5">
    <source>
        <dbReference type="Proteomes" id="UP001567538"/>
    </source>
</evidence>